<dbReference type="RefSeq" id="WP_103718207.1">
    <property type="nucleotide sequence ID" value="NZ_PQFZ01000005.1"/>
</dbReference>
<accession>A0A2S4MCW6</accession>
<dbReference type="Proteomes" id="UP000236919">
    <property type="component" value="Unassembled WGS sequence"/>
</dbReference>
<dbReference type="PANTHER" id="PTHR35814">
    <property type="match status" value="1"/>
</dbReference>
<evidence type="ECO:0008006" key="8">
    <source>
        <dbReference type="Google" id="ProtNLM"/>
    </source>
</evidence>
<dbReference type="AlphaFoldDB" id="A0A2S4MCW6"/>
<dbReference type="Pfam" id="PF01124">
    <property type="entry name" value="MAPEG"/>
    <property type="match status" value="1"/>
</dbReference>
<dbReference type="InterPro" id="IPR001129">
    <property type="entry name" value="Membr-assoc_MAPEG"/>
</dbReference>
<reference evidence="6 7" key="1">
    <citation type="submission" date="2018-01" db="EMBL/GenBank/DDBJ databases">
        <title>Genomic Encyclopedia of Type Strains, Phase III (KMG-III): the genomes of soil and plant-associated and newly described type strains.</title>
        <authorList>
            <person name="Whitman W."/>
        </authorList>
    </citation>
    <scope>NUCLEOTIDE SEQUENCE [LARGE SCALE GENOMIC DNA]</scope>
    <source>
        <strain evidence="6 7">1131</strain>
    </source>
</reference>
<evidence type="ECO:0000256" key="1">
    <source>
        <dbReference type="ARBA" id="ARBA00004370"/>
    </source>
</evidence>
<proteinExistence type="predicted"/>
<evidence type="ECO:0000256" key="3">
    <source>
        <dbReference type="ARBA" id="ARBA00022989"/>
    </source>
</evidence>
<dbReference type="EMBL" id="PQFZ01000005">
    <property type="protein sequence ID" value="POR52600.1"/>
    <property type="molecule type" value="Genomic_DNA"/>
</dbReference>
<dbReference type="PANTHER" id="PTHR35814:SF1">
    <property type="entry name" value="GLUTATHIONE S-TRANSFERASE-RELATED"/>
    <property type="match status" value="1"/>
</dbReference>
<organism evidence="6 7">
    <name type="scientific">Bosea psychrotolerans</name>
    <dbReference type="NCBI Taxonomy" id="1871628"/>
    <lineage>
        <taxon>Bacteria</taxon>
        <taxon>Pseudomonadati</taxon>
        <taxon>Pseudomonadota</taxon>
        <taxon>Alphaproteobacteria</taxon>
        <taxon>Hyphomicrobiales</taxon>
        <taxon>Boseaceae</taxon>
        <taxon>Bosea</taxon>
    </lineage>
</organism>
<dbReference type="Gene3D" id="1.20.120.550">
    <property type="entry name" value="Membrane associated eicosanoid/glutathione metabolism-like domain"/>
    <property type="match status" value="1"/>
</dbReference>
<evidence type="ECO:0000256" key="5">
    <source>
        <dbReference type="SAM" id="Phobius"/>
    </source>
</evidence>
<evidence type="ECO:0000256" key="2">
    <source>
        <dbReference type="ARBA" id="ARBA00022692"/>
    </source>
</evidence>
<keyword evidence="4 5" id="KW-0472">Membrane</keyword>
<dbReference type="InterPro" id="IPR023352">
    <property type="entry name" value="MAPEG-like_dom_sf"/>
</dbReference>
<dbReference type="OrthoDB" id="7619858at2"/>
<name>A0A2S4MCW6_9HYPH</name>
<protein>
    <recommendedName>
        <fullName evidence="8">MAPEG superfamily protein</fullName>
    </recommendedName>
</protein>
<gene>
    <name evidence="6" type="ORF">CYD53_105265</name>
</gene>
<feature type="transmembrane region" description="Helical" evidence="5">
    <location>
        <begin position="102"/>
        <end position="122"/>
    </location>
</feature>
<comment type="caution">
    <text evidence="6">The sequence shown here is derived from an EMBL/GenBank/DDBJ whole genome shotgun (WGS) entry which is preliminary data.</text>
</comment>
<sequence>MRFPITATFTAIFALALVALSIPVTMRRVKVGDPVGDSTDAVLRRRIRAQGNCIEYVSLGVIGLGLIEAQGAPVWWVLSISGVLAGGRLLHAVGMWRGSAPLRGLGIILTHLVLISGAVRLLRDL</sequence>
<keyword evidence="7" id="KW-1185">Reference proteome</keyword>
<evidence type="ECO:0000313" key="7">
    <source>
        <dbReference type="Proteomes" id="UP000236919"/>
    </source>
</evidence>
<keyword evidence="2 5" id="KW-0812">Transmembrane</keyword>
<keyword evidence="3 5" id="KW-1133">Transmembrane helix</keyword>
<evidence type="ECO:0000256" key="4">
    <source>
        <dbReference type="ARBA" id="ARBA00023136"/>
    </source>
</evidence>
<comment type="subcellular location">
    <subcellularLocation>
        <location evidence="1">Membrane</location>
    </subcellularLocation>
</comment>
<dbReference type="SUPFAM" id="SSF161084">
    <property type="entry name" value="MAPEG domain-like"/>
    <property type="match status" value="1"/>
</dbReference>
<dbReference type="GO" id="GO:0016020">
    <property type="term" value="C:membrane"/>
    <property type="evidence" value="ECO:0007669"/>
    <property type="project" value="UniProtKB-SubCell"/>
</dbReference>
<evidence type="ECO:0000313" key="6">
    <source>
        <dbReference type="EMBL" id="POR52600.1"/>
    </source>
</evidence>